<reference evidence="3 4" key="1">
    <citation type="journal article" date="2015" name="Genome Biol. Evol.">
        <title>Comparative Genomics of a Bacterivorous Green Alga Reveals Evolutionary Causalities and Consequences of Phago-Mixotrophic Mode of Nutrition.</title>
        <authorList>
            <person name="Burns J.A."/>
            <person name="Paasch A."/>
            <person name="Narechania A."/>
            <person name="Kim E."/>
        </authorList>
    </citation>
    <scope>NUCLEOTIDE SEQUENCE [LARGE SCALE GENOMIC DNA]</scope>
    <source>
        <strain evidence="3 4">PLY_AMNH</strain>
    </source>
</reference>
<feature type="region of interest" description="Disordered" evidence="2">
    <location>
        <begin position="378"/>
        <end position="464"/>
    </location>
</feature>
<feature type="region of interest" description="Disordered" evidence="2">
    <location>
        <begin position="192"/>
        <end position="212"/>
    </location>
</feature>
<proteinExistence type="predicted"/>
<feature type="coiled-coil region" evidence="1">
    <location>
        <begin position="6"/>
        <end position="86"/>
    </location>
</feature>
<evidence type="ECO:0000256" key="1">
    <source>
        <dbReference type="SAM" id="Coils"/>
    </source>
</evidence>
<organism evidence="3 4">
    <name type="scientific">Cymbomonas tetramitiformis</name>
    <dbReference type="NCBI Taxonomy" id="36881"/>
    <lineage>
        <taxon>Eukaryota</taxon>
        <taxon>Viridiplantae</taxon>
        <taxon>Chlorophyta</taxon>
        <taxon>Pyramimonadophyceae</taxon>
        <taxon>Pyramimonadales</taxon>
        <taxon>Pyramimonadaceae</taxon>
        <taxon>Cymbomonas</taxon>
    </lineage>
</organism>
<keyword evidence="1" id="KW-0175">Coiled coil</keyword>
<name>A0AAE0FXC5_9CHLO</name>
<evidence type="ECO:0000313" key="3">
    <source>
        <dbReference type="EMBL" id="KAK3267640.1"/>
    </source>
</evidence>
<sequence>MDKEEIQDMIEELQKAGVEAQTLKSRIKELEEANHQLKIRCEGTTSEADIAMAAQRVAEEAHAVELDQMEARMVKAMTERKELRERTQRTQCVEMALADLYLEMQDRSGLPPMTEEERLRLRAELQKDSPLVVLGKLRASLRVLKNFKESSEAQLSGARMRSKEKEEEKIKELECTIEKYKNALMDAAKRLGEGEQRAQQAEQLSSDTLEESTRMVDDASQDRIELAQQVEATQKELQVTREALQAALVEGKKRDKNVLKVIQLEVTRERDAALHRTEMKQYQVEIARLKTQMEKLSVNVVHQAHASNVMGAKAKAAEQKLASTERSLRSKRVDGLQKELEEKDALTKKQEKELGYLRMELKYRSELVTRYEDRIADLEENPPSAPSASDFTPMGLIDKGMQMPSEQWGQTSPSRPLSPSRSGEDSAGLIHPQTFAQPYVSRLARQKSTENREPKKMLKASEWEPLKGREKTNYLAKEVEHGVRDLKTLDKTTKDILGSAKAHVATGDKRMLRPTWEEIQSGYKQPSKLDVSNTAWA</sequence>
<evidence type="ECO:0000256" key="2">
    <source>
        <dbReference type="SAM" id="MobiDB-lite"/>
    </source>
</evidence>
<feature type="compositionally biased region" description="Low complexity" evidence="2">
    <location>
        <begin position="412"/>
        <end position="421"/>
    </location>
</feature>
<protein>
    <submittedName>
        <fullName evidence="3">Uncharacterized protein</fullName>
    </submittedName>
</protein>
<accession>A0AAE0FXC5</accession>
<dbReference type="EMBL" id="LGRX02012285">
    <property type="protein sequence ID" value="KAK3267640.1"/>
    <property type="molecule type" value="Genomic_DNA"/>
</dbReference>
<dbReference type="Proteomes" id="UP001190700">
    <property type="component" value="Unassembled WGS sequence"/>
</dbReference>
<dbReference type="AlphaFoldDB" id="A0AAE0FXC5"/>
<comment type="caution">
    <text evidence="3">The sequence shown here is derived from an EMBL/GenBank/DDBJ whole genome shotgun (WGS) entry which is preliminary data.</text>
</comment>
<evidence type="ECO:0000313" key="4">
    <source>
        <dbReference type="Proteomes" id="UP001190700"/>
    </source>
</evidence>
<gene>
    <name evidence="3" type="ORF">CYMTET_23814</name>
</gene>
<keyword evidence="4" id="KW-1185">Reference proteome</keyword>
<feature type="compositionally biased region" description="Basic and acidic residues" evidence="2">
    <location>
        <begin position="447"/>
        <end position="464"/>
    </location>
</feature>